<name>A0A484KSG3_9ASTE</name>
<dbReference type="EMBL" id="OOIL02000708">
    <property type="protein sequence ID" value="VFQ68673.1"/>
    <property type="molecule type" value="Genomic_DNA"/>
</dbReference>
<reference evidence="1 2" key="1">
    <citation type="submission" date="2018-04" db="EMBL/GenBank/DDBJ databases">
        <authorList>
            <person name="Vogel A."/>
        </authorList>
    </citation>
    <scope>NUCLEOTIDE SEQUENCE [LARGE SCALE GENOMIC DNA]</scope>
</reference>
<gene>
    <name evidence="1" type="ORF">CCAM_LOCUS10449</name>
</gene>
<keyword evidence="2" id="KW-1185">Reference proteome</keyword>
<organism evidence="1 2">
    <name type="scientific">Cuscuta campestris</name>
    <dbReference type="NCBI Taxonomy" id="132261"/>
    <lineage>
        <taxon>Eukaryota</taxon>
        <taxon>Viridiplantae</taxon>
        <taxon>Streptophyta</taxon>
        <taxon>Embryophyta</taxon>
        <taxon>Tracheophyta</taxon>
        <taxon>Spermatophyta</taxon>
        <taxon>Magnoliopsida</taxon>
        <taxon>eudicotyledons</taxon>
        <taxon>Gunneridae</taxon>
        <taxon>Pentapetalae</taxon>
        <taxon>asterids</taxon>
        <taxon>lamiids</taxon>
        <taxon>Solanales</taxon>
        <taxon>Convolvulaceae</taxon>
        <taxon>Cuscuteae</taxon>
        <taxon>Cuscuta</taxon>
        <taxon>Cuscuta subgen. Grammica</taxon>
        <taxon>Cuscuta sect. Cleistogrammica</taxon>
    </lineage>
</organism>
<protein>
    <submittedName>
        <fullName evidence="1">Uncharacterized protein</fullName>
    </submittedName>
</protein>
<proteinExistence type="predicted"/>
<dbReference type="OrthoDB" id="1740937at2759"/>
<dbReference type="Proteomes" id="UP000595140">
    <property type="component" value="Unassembled WGS sequence"/>
</dbReference>
<sequence>MAIVILRIPREYVSVPGHAKTTHDFMLVNEEVHAESCLFAGAWRCFQQNGNFNASTDQQNGKFTIMYVGLFIFDFGRWDETPSPRYLLGRAEPATVWKIILQ</sequence>
<accession>A0A484KSG3</accession>
<evidence type="ECO:0000313" key="2">
    <source>
        <dbReference type="Proteomes" id="UP000595140"/>
    </source>
</evidence>
<feature type="non-terminal residue" evidence="1">
    <location>
        <position position="102"/>
    </location>
</feature>
<evidence type="ECO:0000313" key="1">
    <source>
        <dbReference type="EMBL" id="VFQ68673.1"/>
    </source>
</evidence>
<dbReference type="AlphaFoldDB" id="A0A484KSG3"/>